<evidence type="ECO:0000256" key="6">
    <source>
        <dbReference type="ARBA" id="ARBA00022989"/>
    </source>
</evidence>
<evidence type="ECO:0000313" key="10">
    <source>
        <dbReference type="EMBL" id="WFT76865.1"/>
    </source>
</evidence>
<evidence type="ECO:0000256" key="7">
    <source>
        <dbReference type="ARBA" id="ARBA00023136"/>
    </source>
</evidence>
<dbReference type="InterPro" id="IPR035906">
    <property type="entry name" value="MetI-like_sf"/>
</dbReference>
<dbReference type="Proteomes" id="UP001221597">
    <property type="component" value="Chromosome"/>
</dbReference>
<feature type="transmembrane region" description="Helical" evidence="8">
    <location>
        <begin position="78"/>
        <end position="99"/>
    </location>
</feature>
<dbReference type="RefSeq" id="WP_283078808.1">
    <property type="nucleotide sequence ID" value="NZ_CP121671.1"/>
</dbReference>
<protein>
    <submittedName>
        <fullName evidence="10">Ectoine/hydroxyectoine ABC transporter permease subunit EhuC</fullName>
    </submittedName>
</protein>
<dbReference type="EMBL" id="CP121671">
    <property type="protein sequence ID" value="WFT76865.1"/>
    <property type="molecule type" value="Genomic_DNA"/>
</dbReference>
<feature type="domain" description="ABC transmembrane type-1" evidence="9">
    <location>
        <begin position="11"/>
        <end position="203"/>
    </location>
</feature>
<keyword evidence="4 8" id="KW-0812">Transmembrane</keyword>
<evidence type="ECO:0000256" key="8">
    <source>
        <dbReference type="RuleBase" id="RU363032"/>
    </source>
</evidence>
<comment type="subcellular location">
    <subcellularLocation>
        <location evidence="1 8">Cell membrane</location>
        <topology evidence="1 8">Multi-pass membrane protein</topology>
    </subcellularLocation>
</comment>
<comment type="similarity">
    <text evidence="8">Belongs to the binding-protein-dependent transport system permease family.</text>
</comment>
<gene>
    <name evidence="10" type="primary">ehuC</name>
    <name evidence="10" type="ORF">P9989_01760</name>
</gene>
<dbReference type="CDD" id="cd06261">
    <property type="entry name" value="TM_PBP2"/>
    <property type="match status" value="1"/>
</dbReference>
<proteinExistence type="inferred from homology"/>
<dbReference type="PANTHER" id="PTHR30614">
    <property type="entry name" value="MEMBRANE COMPONENT OF AMINO ACID ABC TRANSPORTER"/>
    <property type="match status" value="1"/>
</dbReference>
<dbReference type="InterPro" id="IPR010065">
    <property type="entry name" value="AA_ABC_transptr_permease_3TM"/>
</dbReference>
<dbReference type="NCBIfam" id="TIGR03004">
    <property type="entry name" value="ectoine_ehuC"/>
    <property type="match status" value="1"/>
</dbReference>
<keyword evidence="11" id="KW-1185">Reference proteome</keyword>
<dbReference type="Gene3D" id="1.10.3720.10">
    <property type="entry name" value="MetI-like"/>
    <property type="match status" value="1"/>
</dbReference>
<feature type="transmembrane region" description="Helical" evidence="8">
    <location>
        <begin position="17"/>
        <end position="41"/>
    </location>
</feature>
<keyword evidence="6 8" id="KW-1133">Transmembrane helix</keyword>
<dbReference type="InterPro" id="IPR043429">
    <property type="entry name" value="ArtM/GltK/GlnP/TcyL/YhdX-like"/>
</dbReference>
<dbReference type="NCBIfam" id="TIGR01726">
    <property type="entry name" value="HEQRo_perm_3TM"/>
    <property type="match status" value="1"/>
</dbReference>
<organism evidence="10 11">
    <name type="scientific">Halobacillus naozhouensis</name>
    <dbReference type="NCBI Taxonomy" id="554880"/>
    <lineage>
        <taxon>Bacteria</taxon>
        <taxon>Bacillati</taxon>
        <taxon>Bacillota</taxon>
        <taxon>Bacilli</taxon>
        <taxon>Bacillales</taxon>
        <taxon>Bacillaceae</taxon>
        <taxon>Halobacillus</taxon>
    </lineage>
</organism>
<dbReference type="InterPro" id="IPR014342">
    <property type="entry name" value="Ectoine_EhuC"/>
</dbReference>
<evidence type="ECO:0000256" key="5">
    <source>
        <dbReference type="ARBA" id="ARBA00022970"/>
    </source>
</evidence>
<evidence type="ECO:0000256" key="2">
    <source>
        <dbReference type="ARBA" id="ARBA00022448"/>
    </source>
</evidence>
<reference evidence="10 11" key="1">
    <citation type="submission" date="2023-04" db="EMBL/GenBank/DDBJ databases">
        <title>Genome sequence of Halobacillus naozhouensis KACC 21980.</title>
        <authorList>
            <person name="Kim S."/>
            <person name="Heo J."/>
            <person name="Kwon S.-W."/>
        </authorList>
    </citation>
    <scope>NUCLEOTIDE SEQUENCE [LARGE SCALE GENOMIC DNA]</scope>
    <source>
        <strain evidence="10 11">KCTC 13234</strain>
    </source>
</reference>
<evidence type="ECO:0000313" key="11">
    <source>
        <dbReference type="Proteomes" id="UP001221597"/>
    </source>
</evidence>
<feature type="transmembrane region" description="Helical" evidence="8">
    <location>
        <begin position="53"/>
        <end position="72"/>
    </location>
</feature>
<dbReference type="InterPro" id="IPR000515">
    <property type="entry name" value="MetI-like"/>
</dbReference>
<evidence type="ECO:0000256" key="1">
    <source>
        <dbReference type="ARBA" id="ARBA00004651"/>
    </source>
</evidence>
<accession>A0ABY8J7Z6</accession>
<keyword evidence="2 8" id="KW-0813">Transport</keyword>
<keyword evidence="3" id="KW-1003">Cell membrane</keyword>
<dbReference type="Pfam" id="PF00528">
    <property type="entry name" value="BPD_transp_1"/>
    <property type="match status" value="1"/>
</dbReference>
<dbReference type="SUPFAM" id="SSF161098">
    <property type="entry name" value="MetI-like"/>
    <property type="match status" value="1"/>
</dbReference>
<name>A0ABY8J7Z6_9BACI</name>
<sequence length="219" mass="24407">MNNYVEIIPILLEGLDITITVLIGSAIFGYLIAFLAGFGRLSKNFLIRNFTKVYIEVFRGTSLVVQLFWFFYVLPGLLGIELSAYLIGVITIGMNYGAYMSEVVRGSILAVSSGQSEAATALNMSRFQRMRFVILPQAIRMMLPEFGNYLIQMLKATSLVSIISLADITYVGLLYRDANISEGVAVFTMLLVLYFIIALPLIGLTRWLERWASKGVATE</sequence>
<keyword evidence="7 8" id="KW-0472">Membrane</keyword>
<evidence type="ECO:0000256" key="3">
    <source>
        <dbReference type="ARBA" id="ARBA00022475"/>
    </source>
</evidence>
<keyword evidence="5" id="KW-0029">Amino-acid transport</keyword>
<evidence type="ECO:0000256" key="4">
    <source>
        <dbReference type="ARBA" id="ARBA00022692"/>
    </source>
</evidence>
<dbReference type="PANTHER" id="PTHR30614:SF0">
    <property type="entry name" value="L-CYSTINE TRANSPORT SYSTEM PERMEASE PROTEIN TCYL"/>
    <property type="match status" value="1"/>
</dbReference>
<evidence type="ECO:0000259" key="9">
    <source>
        <dbReference type="PROSITE" id="PS50928"/>
    </source>
</evidence>
<feature type="transmembrane region" description="Helical" evidence="8">
    <location>
        <begin position="184"/>
        <end position="204"/>
    </location>
</feature>
<feature type="transmembrane region" description="Helical" evidence="8">
    <location>
        <begin position="149"/>
        <end position="172"/>
    </location>
</feature>
<dbReference type="PROSITE" id="PS50928">
    <property type="entry name" value="ABC_TM1"/>
    <property type="match status" value="1"/>
</dbReference>